<dbReference type="Pfam" id="PF00724">
    <property type="entry name" value="Oxidored_FMN"/>
    <property type="match status" value="1"/>
</dbReference>
<reference evidence="2" key="1">
    <citation type="submission" date="2023-03" db="EMBL/GenBank/DDBJ databases">
        <title>Massive genome expansion in bonnet fungi (Mycena s.s.) driven by repeated elements and novel gene families across ecological guilds.</title>
        <authorList>
            <consortium name="Lawrence Berkeley National Laboratory"/>
            <person name="Harder C.B."/>
            <person name="Miyauchi S."/>
            <person name="Viragh M."/>
            <person name="Kuo A."/>
            <person name="Thoen E."/>
            <person name="Andreopoulos B."/>
            <person name="Lu D."/>
            <person name="Skrede I."/>
            <person name="Drula E."/>
            <person name="Henrissat B."/>
            <person name="Morin E."/>
            <person name="Kohler A."/>
            <person name="Barry K."/>
            <person name="LaButti K."/>
            <person name="Morin E."/>
            <person name="Salamov A."/>
            <person name="Lipzen A."/>
            <person name="Mereny Z."/>
            <person name="Hegedus B."/>
            <person name="Baldrian P."/>
            <person name="Stursova M."/>
            <person name="Weitz H."/>
            <person name="Taylor A."/>
            <person name="Grigoriev I.V."/>
            <person name="Nagy L.G."/>
            <person name="Martin F."/>
            <person name="Kauserud H."/>
        </authorList>
    </citation>
    <scope>NUCLEOTIDE SEQUENCE</scope>
    <source>
        <strain evidence="2">CBHHK002</strain>
    </source>
</reference>
<evidence type="ECO:0000313" key="3">
    <source>
        <dbReference type="Proteomes" id="UP001218218"/>
    </source>
</evidence>
<dbReference type="InterPro" id="IPR045247">
    <property type="entry name" value="Oye-like"/>
</dbReference>
<protein>
    <recommendedName>
        <fullName evidence="1">NADH:flavin oxidoreductase/NADH oxidase N-terminal domain-containing protein</fullName>
    </recommendedName>
</protein>
<dbReference type="PANTHER" id="PTHR22893">
    <property type="entry name" value="NADH OXIDOREDUCTASE-RELATED"/>
    <property type="match status" value="1"/>
</dbReference>
<dbReference type="InterPro" id="IPR001155">
    <property type="entry name" value="OxRdtase_FMN_N"/>
</dbReference>
<dbReference type="GO" id="GO:0003959">
    <property type="term" value="F:NADPH dehydrogenase activity"/>
    <property type="evidence" value="ECO:0007669"/>
    <property type="project" value="TreeGrafter"/>
</dbReference>
<accession>A0AAD7EKN1</accession>
<name>A0AAD7EKN1_9AGAR</name>
<dbReference type="SUPFAM" id="SSF51395">
    <property type="entry name" value="FMN-linked oxidoreductases"/>
    <property type="match status" value="1"/>
</dbReference>
<dbReference type="AlphaFoldDB" id="A0AAD7EKN1"/>
<dbReference type="InterPro" id="IPR013785">
    <property type="entry name" value="Aldolase_TIM"/>
</dbReference>
<comment type="caution">
    <text evidence="2">The sequence shown here is derived from an EMBL/GenBank/DDBJ whole genome shotgun (WGS) entry which is preliminary data.</text>
</comment>
<dbReference type="CDD" id="cd02933">
    <property type="entry name" value="OYE_like_FMN"/>
    <property type="match status" value="1"/>
</dbReference>
<dbReference type="FunFam" id="3.20.20.70:FF:000138">
    <property type="entry name" value="NADPH dehydrogenase 1"/>
    <property type="match status" value="1"/>
</dbReference>
<feature type="domain" description="NADH:flavin oxidoreductase/NADH oxidase N-terminal" evidence="1">
    <location>
        <begin position="7"/>
        <end position="344"/>
    </location>
</feature>
<dbReference type="EMBL" id="JARIHO010000034">
    <property type="protein sequence ID" value="KAJ7333430.1"/>
    <property type="molecule type" value="Genomic_DNA"/>
</dbReference>
<evidence type="ECO:0000313" key="2">
    <source>
        <dbReference type="EMBL" id="KAJ7333430.1"/>
    </source>
</evidence>
<dbReference type="GO" id="GO:0010181">
    <property type="term" value="F:FMN binding"/>
    <property type="evidence" value="ECO:0007669"/>
    <property type="project" value="InterPro"/>
</dbReference>
<sequence length="376" mass="41764">MAASLPKLFQPANLGALQLKHRIVLAPLTRYRSSLEHVPTLPLMKEYYTQRASTPGTLLFTEATFIAARAGGYPNVPGIWSDEQIAAWREITDSVHAAGSYFFLQLWATGRAADPKQLRKEDASFPYVSASDVKLQSAEEAPRALTVPEIQEYVGLYEQAAKNAFRAGFDGVEIHAANGYLIDQFTQDVSNKRTDGYGGSVENRCRFALEILDAVTRAVGEDRTGIRLSPWSAFQDMGMADPKPTFTHLVSQIKKSHPYLAYIHLIEPRIAGDNDKTDSAHGTEASNDFIRDIWRPNPIISAGGYTRQTALERAEKDDGELIAFGRQFLANPDLPVRMMRNIPANEPNRNTFYTEGAEGYIDYPFAVGENETRAKA</sequence>
<evidence type="ECO:0000259" key="1">
    <source>
        <dbReference type="Pfam" id="PF00724"/>
    </source>
</evidence>
<dbReference type="Gene3D" id="3.20.20.70">
    <property type="entry name" value="Aldolase class I"/>
    <property type="match status" value="1"/>
</dbReference>
<organism evidence="2 3">
    <name type="scientific">Mycena albidolilacea</name>
    <dbReference type="NCBI Taxonomy" id="1033008"/>
    <lineage>
        <taxon>Eukaryota</taxon>
        <taxon>Fungi</taxon>
        <taxon>Dikarya</taxon>
        <taxon>Basidiomycota</taxon>
        <taxon>Agaricomycotina</taxon>
        <taxon>Agaricomycetes</taxon>
        <taxon>Agaricomycetidae</taxon>
        <taxon>Agaricales</taxon>
        <taxon>Marasmiineae</taxon>
        <taxon>Mycenaceae</taxon>
        <taxon>Mycena</taxon>
    </lineage>
</organism>
<dbReference type="Proteomes" id="UP001218218">
    <property type="component" value="Unassembled WGS sequence"/>
</dbReference>
<keyword evidence="3" id="KW-1185">Reference proteome</keyword>
<gene>
    <name evidence="2" type="ORF">DFH08DRAFT_750725</name>
</gene>
<dbReference type="PANTHER" id="PTHR22893:SF91">
    <property type="entry name" value="NADPH DEHYDROGENASE 2-RELATED"/>
    <property type="match status" value="1"/>
</dbReference>
<proteinExistence type="predicted"/>